<gene>
    <name evidence="1" type="ORF">PUN28_016961</name>
</gene>
<sequence length="120" mass="14062">MSDSDGSTSDVIKKSVNWVYYLRKEQVFRLLKEKQIKYEEFETLDVLRKRLAEAIRSEQEPSRNQTSAFCPLITIEPPIDLTANNGMMATEAPKLEAPKLEFHLKSDDWETFVNRLEIYF</sequence>
<accession>A0AAW2EPI9</accession>
<dbReference type="EMBL" id="JADYXP020000020">
    <property type="protein sequence ID" value="KAL0103950.1"/>
    <property type="molecule type" value="Genomic_DNA"/>
</dbReference>
<dbReference type="Proteomes" id="UP001430953">
    <property type="component" value="Unassembled WGS sequence"/>
</dbReference>
<proteinExistence type="predicted"/>
<protein>
    <submittedName>
        <fullName evidence="1">Uncharacterized protein</fullName>
    </submittedName>
</protein>
<organism evidence="1 2">
    <name type="scientific">Cardiocondyla obscurior</name>
    <dbReference type="NCBI Taxonomy" id="286306"/>
    <lineage>
        <taxon>Eukaryota</taxon>
        <taxon>Metazoa</taxon>
        <taxon>Ecdysozoa</taxon>
        <taxon>Arthropoda</taxon>
        <taxon>Hexapoda</taxon>
        <taxon>Insecta</taxon>
        <taxon>Pterygota</taxon>
        <taxon>Neoptera</taxon>
        <taxon>Endopterygota</taxon>
        <taxon>Hymenoptera</taxon>
        <taxon>Apocrita</taxon>
        <taxon>Aculeata</taxon>
        <taxon>Formicoidea</taxon>
        <taxon>Formicidae</taxon>
        <taxon>Myrmicinae</taxon>
        <taxon>Cardiocondyla</taxon>
    </lineage>
</organism>
<evidence type="ECO:0000313" key="2">
    <source>
        <dbReference type="Proteomes" id="UP001430953"/>
    </source>
</evidence>
<keyword evidence="2" id="KW-1185">Reference proteome</keyword>
<evidence type="ECO:0000313" key="1">
    <source>
        <dbReference type="EMBL" id="KAL0103950.1"/>
    </source>
</evidence>
<dbReference type="AlphaFoldDB" id="A0AAW2EPI9"/>
<comment type="caution">
    <text evidence="1">The sequence shown here is derived from an EMBL/GenBank/DDBJ whole genome shotgun (WGS) entry which is preliminary data.</text>
</comment>
<reference evidence="1 2" key="1">
    <citation type="submission" date="2023-03" db="EMBL/GenBank/DDBJ databases">
        <title>High recombination rates correlate with genetic variation in Cardiocondyla obscurior ants.</title>
        <authorList>
            <person name="Errbii M."/>
        </authorList>
    </citation>
    <scope>NUCLEOTIDE SEQUENCE [LARGE SCALE GENOMIC DNA]</scope>
    <source>
        <strain evidence="1">Alpha-2009</strain>
        <tissue evidence="1">Whole body</tissue>
    </source>
</reference>
<name>A0AAW2EPI9_9HYME</name>